<dbReference type="InterPro" id="IPR000772">
    <property type="entry name" value="Ricin_B_lectin"/>
</dbReference>
<dbReference type="InterPro" id="IPR035992">
    <property type="entry name" value="Ricin_B-like_lectins"/>
</dbReference>
<keyword evidence="1" id="KW-0732">Signal</keyword>
<dbReference type="Pfam" id="PF00652">
    <property type="entry name" value="Ricin_B_lectin"/>
    <property type="match status" value="1"/>
</dbReference>
<dbReference type="SMART" id="SM00458">
    <property type="entry name" value="RICIN"/>
    <property type="match status" value="1"/>
</dbReference>
<feature type="domain" description="Ricin B lectin" evidence="2">
    <location>
        <begin position="35"/>
        <end position="153"/>
    </location>
</feature>
<dbReference type="Proteomes" id="UP001499978">
    <property type="component" value="Unassembled WGS sequence"/>
</dbReference>
<keyword evidence="4" id="KW-1185">Reference proteome</keyword>
<dbReference type="SUPFAM" id="SSF50370">
    <property type="entry name" value="Ricin B-like lectins"/>
    <property type="match status" value="1"/>
</dbReference>
<reference evidence="4" key="1">
    <citation type="journal article" date="2019" name="Int. J. Syst. Evol. Microbiol.">
        <title>The Global Catalogue of Microorganisms (GCM) 10K type strain sequencing project: providing services to taxonomists for standard genome sequencing and annotation.</title>
        <authorList>
            <consortium name="The Broad Institute Genomics Platform"/>
            <consortium name="The Broad Institute Genome Sequencing Center for Infectious Disease"/>
            <person name="Wu L."/>
            <person name="Ma J."/>
        </authorList>
    </citation>
    <scope>NUCLEOTIDE SEQUENCE [LARGE SCALE GENOMIC DNA]</scope>
    <source>
        <strain evidence="4">JCM 3367</strain>
    </source>
</reference>
<organism evidence="3 4">
    <name type="scientific">Pilimelia columellifera subsp. columellifera</name>
    <dbReference type="NCBI Taxonomy" id="706583"/>
    <lineage>
        <taxon>Bacteria</taxon>
        <taxon>Bacillati</taxon>
        <taxon>Actinomycetota</taxon>
        <taxon>Actinomycetes</taxon>
        <taxon>Micromonosporales</taxon>
        <taxon>Micromonosporaceae</taxon>
        <taxon>Pilimelia</taxon>
    </lineage>
</organism>
<feature type="signal peptide" evidence="1">
    <location>
        <begin position="1"/>
        <end position="27"/>
    </location>
</feature>
<dbReference type="PROSITE" id="PS50231">
    <property type="entry name" value="RICIN_B_LECTIN"/>
    <property type="match status" value="1"/>
</dbReference>
<dbReference type="Gene3D" id="2.80.10.50">
    <property type="match status" value="1"/>
</dbReference>
<comment type="caution">
    <text evidence="3">The sequence shown here is derived from an EMBL/GenBank/DDBJ whole genome shotgun (WGS) entry which is preliminary data.</text>
</comment>
<sequence length="153" mass="16662">MKTAMIAAALATGVTALTTLPAIPAHATPISVLREYKVYKSSATGLCLDSNGDGNVYTHACNGGNFQKWEVRDDTRGNMFLWNVATKLCLDSTSGGQVYTLYCNGGDYQRWNGTYAGANTLWHLATGFCLDSNTARKVYLLRCNGGNYQKWLS</sequence>
<name>A0ABP6B1K5_9ACTN</name>
<evidence type="ECO:0000313" key="3">
    <source>
        <dbReference type="EMBL" id="GAA2532371.1"/>
    </source>
</evidence>
<evidence type="ECO:0000313" key="4">
    <source>
        <dbReference type="Proteomes" id="UP001499978"/>
    </source>
</evidence>
<evidence type="ECO:0000259" key="2">
    <source>
        <dbReference type="SMART" id="SM00458"/>
    </source>
</evidence>
<gene>
    <name evidence="3" type="ORF">GCM10010201_34780</name>
</gene>
<proteinExistence type="predicted"/>
<dbReference type="CDD" id="cd23415">
    <property type="entry name" value="beta-trefoil_Ricin_AH"/>
    <property type="match status" value="1"/>
</dbReference>
<dbReference type="RefSeq" id="WP_344174454.1">
    <property type="nucleotide sequence ID" value="NZ_BAAARY010000033.1"/>
</dbReference>
<evidence type="ECO:0000256" key="1">
    <source>
        <dbReference type="SAM" id="SignalP"/>
    </source>
</evidence>
<protein>
    <recommendedName>
        <fullName evidence="2">Ricin B lectin domain-containing protein</fullName>
    </recommendedName>
</protein>
<accession>A0ABP6B1K5</accession>
<feature type="chain" id="PRO_5045204137" description="Ricin B lectin domain-containing protein" evidence="1">
    <location>
        <begin position="28"/>
        <end position="153"/>
    </location>
</feature>
<dbReference type="EMBL" id="BAAARY010000033">
    <property type="protein sequence ID" value="GAA2532371.1"/>
    <property type="molecule type" value="Genomic_DNA"/>
</dbReference>